<protein>
    <submittedName>
        <fullName evidence="4">Uncharacterized protein</fullName>
    </submittedName>
</protein>
<dbReference type="InterPro" id="IPR036322">
    <property type="entry name" value="WD40_repeat_dom_sf"/>
</dbReference>
<dbReference type="GO" id="GO:0036064">
    <property type="term" value="C:ciliary basal body"/>
    <property type="evidence" value="ECO:0007669"/>
    <property type="project" value="TreeGrafter"/>
</dbReference>
<accession>A0A5E4PSU0</accession>
<proteinExistence type="predicted"/>
<keyword evidence="5" id="KW-1185">Reference proteome</keyword>
<dbReference type="GO" id="GO:0043005">
    <property type="term" value="C:neuron projection"/>
    <property type="evidence" value="ECO:0007669"/>
    <property type="project" value="TreeGrafter"/>
</dbReference>
<dbReference type="Proteomes" id="UP000324832">
    <property type="component" value="Unassembled WGS sequence"/>
</dbReference>
<evidence type="ECO:0000313" key="4">
    <source>
        <dbReference type="EMBL" id="VVC89135.1"/>
    </source>
</evidence>
<dbReference type="InterPro" id="IPR056332">
    <property type="entry name" value="Beta-prop_BBS7"/>
</dbReference>
<dbReference type="GO" id="GO:0005930">
    <property type="term" value="C:axoneme"/>
    <property type="evidence" value="ECO:0007669"/>
    <property type="project" value="TreeGrafter"/>
</dbReference>
<name>A0A5E4PSU0_9NEOP</name>
<dbReference type="SUPFAM" id="SSF50978">
    <property type="entry name" value="WD40 repeat-like"/>
    <property type="match status" value="1"/>
</dbReference>
<feature type="coiled-coil region" evidence="1">
    <location>
        <begin position="340"/>
        <end position="367"/>
    </location>
</feature>
<dbReference type="AlphaFoldDB" id="A0A5E4PSU0"/>
<sequence>MMEYDLSRIDYTLCGITYPDTLKILPSTGEKRQQKFAIGDKNGILQCLSIRDEEPCIHFKTLPGKPITCVHLALSSGMNTDKIFAASGNEVKGYTRKGKLFCAIETSVSETITSMCVIGNDIIICSGRSISYYKDLREMNSYMCEDRVLDVAAFTAPNSTRVRLLLLIANKGAIVVESGHLVTRMFVRSGPSRLAVPLTSRSTEICAYYGAADGSIGFLTYNEPDLKSQCLVDGHELGPVTCLGWFTNHLGSHLSVGRHDGSIQLYLLNVDNVDDTRLSYSYTYVLYNHLQFCGEPVTSVNGGCIGGEEYELLVATFSGRIFGLRSRNLLESAGVNSIPADALVSRRAKLEHEVARLEKQTANERDKYQKSTRSLQSGVSVPPLLDVEYELTGTTKKGWLEARFISAVPLDMLFIYCSNQMEVHTDNVAVLNICPPQDEHSSDLLATVRCQSGTKRLWIRLRPLHEAVVTGSTKVLVYLLPAGAPRVARKLTFQFPVLPYYTQHEGGKLDEKRSWCELKVTGKFSVAEVTSWLSEALTGNLPRPSNNQ</sequence>
<gene>
    <name evidence="4" type="ORF">LSINAPIS_LOCUS2340</name>
</gene>
<dbReference type="GO" id="GO:0060271">
    <property type="term" value="P:cilium assembly"/>
    <property type="evidence" value="ECO:0007669"/>
    <property type="project" value="TreeGrafter"/>
</dbReference>
<dbReference type="InterPro" id="IPR015943">
    <property type="entry name" value="WD40/YVTN_repeat-like_dom_sf"/>
</dbReference>
<evidence type="ECO:0000259" key="2">
    <source>
        <dbReference type="Pfam" id="PF23360"/>
    </source>
</evidence>
<dbReference type="PANTHER" id="PTHR16074:SF4">
    <property type="entry name" value="BARDET-BIEDL SYNDROME 7 PROTEIN"/>
    <property type="match status" value="1"/>
</dbReference>
<feature type="domain" description="BBS7 beta-propeller" evidence="3">
    <location>
        <begin position="22"/>
        <end position="325"/>
    </location>
</feature>
<organism evidence="4 5">
    <name type="scientific">Leptidea sinapis</name>
    <dbReference type="NCBI Taxonomy" id="189913"/>
    <lineage>
        <taxon>Eukaryota</taxon>
        <taxon>Metazoa</taxon>
        <taxon>Ecdysozoa</taxon>
        <taxon>Arthropoda</taxon>
        <taxon>Hexapoda</taxon>
        <taxon>Insecta</taxon>
        <taxon>Pterygota</taxon>
        <taxon>Neoptera</taxon>
        <taxon>Endopterygota</taxon>
        <taxon>Lepidoptera</taxon>
        <taxon>Glossata</taxon>
        <taxon>Ditrysia</taxon>
        <taxon>Papilionoidea</taxon>
        <taxon>Pieridae</taxon>
        <taxon>Dismorphiinae</taxon>
        <taxon>Leptidea</taxon>
    </lineage>
</organism>
<dbReference type="GO" id="GO:0034464">
    <property type="term" value="C:BBSome"/>
    <property type="evidence" value="ECO:0007669"/>
    <property type="project" value="TreeGrafter"/>
</dbReference>
<reference evidence="4 5" key="1">
    <citation type="submission" date="2017-07" db="EMBL/GenBank/DDBJ databases">
        <authorList>
            <person name="Talla V."/>
            <person name="Backstrom N."/>
        </authorList>
    </citation>
    <scope>NUCLEOTIDE SEQUENCE [LARGE SCALE GENOMIC DNA]</scope>
</reference>
<dbReference type="Gene3D" id="2.130.10.10">
    <property type="entry name" value="YVTN repeat-like/Quinoprotein amine dehydrogenase"/>
    <property type="match status" value="1"/>
</dbReference>
<dbReference type="GO" id="GO:0008104">
    <property type="term" value="P:intracellular protein localization"/>
    <property type="evidence" value="ECO:0007669"/>
    <property type="project" value="TreeGrafter"/>
</dbReference>
<dbReference type="InterPro" id="IPR056334">
    <property type="entry name" value="BBS7_GAE_dom"/>
</dbReference>
<dbReference type="GO" id="GO:0016020">
    <property type="term" value="C:membrane"/>
    <property type="evidence" value="ECO:0007669"/>
    <property type="project" value="TreeGrafter"/>
</dbReference>
<evidence type="ECO:0000313" key="5">
    <source>
        <dbReference type="Proteomes" id="UP000324832"/>
    </source>
</evidence>
<dbReference type="PANTHER" id="PTHR16074">
    <property type="entry name" value="BARDET-BIEDL SYNDROME 7 PROTEIN"/>
    <property type="match status" value="1"/>
</dbReference>
<evidence type="ECO:0000256" key="1">
    <source>
        <dbReference type="SAM" id="Coils"/>
    </source>
</evidence>
<dbReference type="Pfam" id="PF23360">
    <property type="entry name" value="BBS7_GAE"/>
    <property type="match status" value="1"/>
</dbReference>
<dbReference type="EMBL" id="FZQP02000460">
    <property type="protein sequence ID" value="VVC89135.1"/>
    <property type="molecule type" value="Genomic_DNA"/>
</dbReference>
<evidence type="ECO:0000259" key="3">
    <source>
        <dbReference type="Pfam" id="PF23743"/>
    </source>
</evidence>
<keyword evidence="1" id="KW-0175">Coiled coil</keyword>
<dbReference type="Pfam" id="PF23743">
    <property type="entry name" value="Beta-prop_BBS7"/>
    <property type="match status" value="1"/>
</dbReference>
<feature type="domain" description="BBS7 GAE" evidence="2">
    <location>
        <begin position="383"/>
        <end position="492"/>
    </location>
</feature>